<evidence type="ECO:0000313" key="1">
    <source>
        <dbReference type="EMBL" id="KTD21660.1"/>
    </source>
</evidence>
<dbReference type="STRING" id="45068.Llon_0825"/>
<proteinExistence type="predicted"/>
<protein>
    <submittedName>
        <fullName evidence="1">Glycerol-3-phosphate binding periplasmic protein</fullName>
    </submittedName>
</protein>
<dbReference type="AlphaFoldDB" id="A0A0W0VNL0"/>
<accession>A0A0W0VNL0</accession>
<comment type="caution">
    <text evidence="1">The sequence shown here is derived from an EMBL/GenBank/DDBJ whole genome shotgun (WGS) entry which is preliminary data.</text>
</comment>
<gene>
    <name evidence="1" type="primary">ugpB</name>
    <name evidence="1" type="ORF">Llon_0825</name>
</gene>
<name>A0A0W0VNL0_9GAMM</name>
<organism evidence="1 2">
    <name type="scientific">Legionella londiniensis</name>
    <dbReference type="NCBI Taxonomy" id="45068"/>
    <lineage>
        <taxon>Bacteria</taxon>
        <taxon>Pseudomonadati</taxon>
        <taxon>Pseudomonadota</taxon>
        <taxon>Gammaproteobacteria</taxon>
        <taxon>Legionellales</taxon>
        <taxon>Legionellaceae</taxon>
        <taxon>Legionella</taxon>
    </lineage>
</organism>
<dbReference type="Proteomes" id="UP000054997">
    <property type="component" value="Unassembled WGS sequence"/>
</dbReference>
<dbReference type="EMBL" id="LNYK01000014">
    <property type="protein sequence ID" value="KTD21660.1"/>
    <property type="molecule type" value="Genomic_DNA"/>
</dbReference>
<reference evidence="1 2" key="1">
    <citation type="submission" date="2015-11" db="EMBL/GenBank/DDBJ databases">
        <title>Genomic analysis of 38 Legionella species identifies large and diverse effector repertoires.</title>
        <authorList>
            <person name="Burstein D."/>
            <person name="Amaro F."/>
            <person name="Zusman T."/>
            <person name="Lifshitz Z."/>
            <person name="Cohen O."/>
            <person name="Gilbert J.A."/>
            <person name="Pupko T."/>
            <person name="Shuman H.A."/>
            <person name="Segal G."/>
        </authorList>
    </citation>
    <scope>NUCLEOTIDE SEQUENCE [LARGE SCALE GENOMIC DNA]</scope>
    <source>
        <strain evidence="1 2">ATCC 49505</strain>
    </source>
</reference>
<dbReference type="SUPFAM" id="SSF53850">
    <property type="entry name" value="Periplasmic binding protein-like II"/>
    <property type="match status" value="1"/>
</dbReference>
<sequence>MASFRIGVASLPYDADISPKRFNNVTGGAAIWVVSGLPDKVYEGIAEFFIYFSRPEVQLQWHLNTGYLPLGTKGAYQKLPALSAHPTLVLAQKELTENTDEAVRGLTGIHNQIRQINDEELESMFSGIKSPAKALHDAVSRANHALIRFKRNTQ</sequence>
<evidence type="ECO:0000313" key="2">
    <source>
        <dbReference type="Proteomes" id="UP000054997"/>
    </source>
</evidence>
<keyword evidence="2" id="KW-1185">Reference proteome</keyword>
<dbReference type="Gene3D" id="3.40.190.10">
    <property type="entry name" value="Periplasmic binding protein-like II"/>
    <property type="match status" value="2"/>
</dbReference>